<dbReference type="RefSeq" id="WP_161494131.1">
    <property type="nucleotide sequence ID" value="NZ_AP017315.1"/>
</dbReference>
<sequence length="121" mass="12909">MREGFDSAATITMSAVEPPTPVRLDLSRHAVVRGHTVIPLSVREVEALALLAAEPGRVVRRSELTTAIWGDDPPSGARALDMVIRRIREKLGPGGDAIRSVRGAGFVLVSHPSLEVTARPA</sequence>
<evidence type="ECO:0000256" key="2">
    <source>
        <dbReference type="PROSITE-ProRule" id="PRU01091"/>
    </source>
</evidence>
<evidence type="ECO:0000313" key="5">
    <source>
        <dbReference type="Proteomes" id="UP000218965"/>
    </source>
</evidence>
<evidence type="ECO:0000313" key="4">
    <source>
        <dbReference type="EMBL" id="BAU33346.1"/>
    </source>
</evidence>
<name>A0A0U5CHW1_9MICO</name>
<dbReference type="Pfam" id="PF00486">
    <property type="entry name" value="Trans_reg_C"/>
    <property type="match status" value="1"/>
</dbReference>
<proteinExistence type="predicted"/>
<keyword evidence="1 2" id="KW-0238">DNA-binding</keyword>
<dbReference type="Gene3D" id="1.10.10.10">
    <property type="entry name" value="Winged helix-like DNA-binding domain superfamily/Winged helix DNA-binding domain"/>
    <property type="match status" value="1"/>
</dbReference>
<reference evidence="5" key="1">
    <citation type="submission" date="2015-12" db="EMBL/GenBank/DDBJ databases">
        <authorList>
            <person name="Shamseldin A."/>
            <person name="Moawad H."/>
            <person name="Abd El-Rahim W.M."/>
            <person name="Sadowsky M.J."/>
        </authorList>
    </citation>
    <scope>NUCLEOTIDE SEQUENCE [LARGE SCALE GENOMIC DNA]</scope>
    <source>
        <strain evidence="5">JAM AC0309</strain>
    </source>
</reference>
<organism evidence="4 5">
    <name type="scientific">Microcella alkaliphila</name>
    <dbReference type="NCBI Taxonomy" id="279828"/>
    <lineage>
        <taxon>Bacteria</taxon>
        <taxon>Bacillati</taxon>
        <taxon>Actinomycetota</taxon>
        <taxon>Actinomycetes</taxon>
        <taxon>Micrococcales</taxon>
        <taxon>Microbacteriaceae</taxon>
        <taxon>Microcella</taxon>
    </lineage>
</organism>
<dbReference type="PROSITE" id="PS51755">
    <property type="entry name" value="OMPR_PHOB"/>
    <property type="match status" value="1"/>
</dbReference>
<evidence type="ECO:0000256" key="1">
    <source>
        <dbReference type="ARBA" id="ARBA00023125"/>
    </source>
</evidence>
<dbReference type="SMART" id="SM00862">
    <property type="entry name" value="Trans_reg_C"/>
    <property type="match status" value="1"/>
</dbReference>
<dbReference type="Proteomes" id="UP000218965">
    <property type="component" value="Chromosome"/>
</dbReference>
<dbReference type="GO" id="GO:0003677">
    <property type="term" value="F:DNA binding"/>
    <property type="evidence" value="ECO:0007669"/>
    <property type="project" value="UniProtKB-UniRule"/>
</dbReference>
<evidence type="ECO:0000259" key="3">
    <source>
        <dbReference type="PROSITE" id="PS51755"/>
    </source>
</evidence>
<feature type="DNA-binding region" description="OmpR/PhoB-type" evidence="2">
    <location>
        <begin position="8"/>
        <end position="110"/>
    </location>
</feature>
<dbReference type="InterPro" id="IPR001867">
    <property type="entry name" value="OmpR/PhoB-type_DNA-bd"/>
</dbReference>
<dbReference type="CDD" id="cd00383">
    <property type="entry name" value="trans_reg_C"/>
    <property type="match status" value="1"/>
</dbReference>
<dbReference type="InterPro" id="IPR036388">
    <property type="entry name" value="WH-like_DNA-bd_sf"/>
</dbReference>
<dbReference type="GO" id="GO:0006355">
    <property type="term" value="P:regulation of DNA-templated transcription"/>
    <property type="evidence" value="ECO:0007669"/>
    <property type="project" value="InterPro"/>
</dbReference>
<dbReference type="GO" id="GO:0000160">
    <property type="term" value="P:phosphorelay signal transduction system"/>
    <property type="evidence" value="ECO:0007669"/>
    <property type="project" value="InterPro"/>
</dbReference>
<dbReference type="EMBL" id="AP017315">
    <property type="protein sequence ID" value="BAU33346.1"/>
    <property type="molecule type" value="Genomic_DNA"/>
</dbReference>
<protein>
    <submittedName>
        <fullName evidence="4">Alkaline phosphatase synthesis transcriptional r egulatory protein PhoP</fullName>
    </submittedName>
</protein>
<dbReference type="KEGG" id="malk:MalAC0309_2507"/>
<dbReference type="InterPro" id="IPR016032">
    <property type="entry name" value="Sig_transdc_resp-reg_C-effctor"/>
</dbReference>
<accession>A0A0U5CHW1</accession>
<feature type="domain" description="OmpR/PhoB-type" evidence="3">
    <location>
        <begin position="8"/>
        <end position="110"/>
    </location>
</feature>
<reference evidence="4 5" key="2">
    <citation type="submission" date="2016-01" db="EMBL/GenBank/DDBJ databases">
        <title>Microcella alkaliphila JAM AC0309 whole genome shotgun sequence.</title>
        <authorList>
            <person name="Kurata A."/>
            <person name="Hirose Y."/>
            <person name="Kishimoto N."/>
            <person name="Kobayashi T."/>
        </authorList>
    </citation>
    <scope>NUCLEOTIDE SEQUENCE [LARGE SCALE GENOMIC DNA]</scope>
    <source>
        <strain evidence="4 5">JAM AC0309</strain>
    </source>
</reference>
<dbReference type="SUPFAM" id="SSF46894">
    <property type="entry name" value="C-terminal effector domain of the bipartite response regulators"/>
    <property type="match status" value="1"/>
</dbReference>
<dbReference type="AlphaFoldDB" id="A0A0U5CHW1"/>
<gene>
    <name evidence="4" type="primary">phoP</name>
    <name evidence="4" type="ORF">MalAC0309_2507</name>
</gene>